<comment type="caution">
    <text evidence="1">The sequence shown here is derived from an EMBL/GenBank/DDBJ whole genome shotgun (WGS) entry which is preliminary data.</text>
</comment>
<organism evidence="1 2">
    <name type="scientific">Silicimonas algicola</name>
    <dbReference type="NCBI Taxonomy" id="1826607"/>
    <lineage>
        <taxon>Bacteria</taxon>
        <taxon>Pseudomonadati</taxon>
        <taxon>Pseudomonadota</taxon>
        <taxon>Alphaproteobacteria</taxon>
        <taxon>Rhodobacterales</taxon>
        <taxon>Paracoccaceae</taxon>
    </lineage>
</organism>
<gene>
    <name evidence="1" type="ORF">C8D95_11431</name>
</gene>
<evidence type="ECO:0000313" key="2">
    <source>
        <dbReference type="Proteomes" id="UP000245390"/>
    </source>
</evidence>
<proteinExistence type="predicted"/>
<keyword evidence="2" id="KW-1185">Reference proteome</keyword>
<sequence>MLFLRRQSRLTVDVVCIAFQTDMLDKTTHRLPETFRTEPAHSFGGGQIRSIQCILQGICKRVFVERIDEAPKDTLSQRIDTAITISGDDLKSAGGRLQEHDAKPFADAWHDEHVGQAKLIHQLFLRNLTRKNNMFGYSVASGQFFEARTVVTISGNQVARLRMFGE</sequence>
<dbReference type="AlphaFoldDB" id="A0A316FX34"/>
<accession>A0A316FX34</accession>
<dbReference type="Proteomes" id="UP000245390">
    <property type="component" value="Unassembled WGS sequence"/>
</dbReference>
<dbReference type="EMBL" id="QGGV01000014">
    <property type="protein sequence ID" value="PWK53129.1"/>
    <property type="molecule type" value="Genomic_DNA"/>
</dbReference>
<name>A0A316FX34_9RHOB</name>
<evidence type="ECO:0000313" key="1">
    <source>
        <dbReference type="EMBL" id="PWK53129.1"/>
    </source>
</evidence>
<reference evidence="1 2" key="1">
    <citation type="submission" date="2018-05" db="EMBL/GenBank/DDBJ databases">
        <title>Genomic Encyclopedia of Type Strains, Phase IV (KMG-IV): sequencing the most valuable type-strain genomes for metagenomic binning, comparative biology and taxonomic classification.</title>
        <authorList>
            <person name="Goeker M."/>
        </authorList>
    </citation>
    <scope>NUCLEOTIDE SEQUENCE [LARGE SCALE GENOMIC DNA]</scope>
    <source>
        <strain evidence="1 2">DSM 103371</strain>
    </source>
</reference>
<protein>
    <submittedName>
        <fullName evidence="1">Uncharacterized protein</fullName>
    </submittedName>
</protein>